<dbReference type="GO" id="GO:0046872">
    <property type="term" value="F:metal ion binding"/>
    <property type="evidence" value="ECO:0007669"/>
    <property type="project" value="UniProtKB-KW"/>
</dbReference>
<keyword evidence="3 4" id="KW-0408">Iron</keyword>
<sequence length="191" mass="19840">MKICSPAFGPAEDNGMAQHRIFAKQGQTAKGFCAALLAATGLVATAHVAQAAPRHAPAAPPALAAPSFTAEQADHGAQIYAGTCAMCHGAALEGAHDMPPLRGLFVARWANTSLNKLYAYITHAMPLMAPGTLPPQDNIDVLAFLLRENGVEPGHTPLPTDENRLAQMVFPAASALPPVKAAQPGKAPRAR</sequence>
<dbReference type="PROSITE" id="PS51007">
    <property type="entry name" value="CYTC"/>
    <property type="match status" value="1"/>
</dbReference>
<name>F1YVJ7_9PROT</name>
<dbReference type="GO" id="GO:0009055">
    <property type="term" value="F:electron transfer activity"/>
    <property type="evidence" value="ECO:0007669"/>
    <property type="project" value="InterPro"/>
</dbReference>
<accession>F1YVJ7</accession>
<dbReference type="InterPro" id="IPR036909">
    <property type="entry name" value="Cyt_c-like_dom_sf"/>
</dbReference>
<proteinExistence type="predicted"/>
<dbReference type="AlphaFoldDB" id="F1YVJ7"/>
<reference evidence="6 7" key="1">
    <citation type="journal article" date="2011" name="Science">
        <title>Drosophila microbiome modulates host developmental and metabolic homeostasis via insulin signaling.</title>
        <authorList>
            <person name="Shin S.C."/>
            <person name="Kim S.H."/>
            <person name="You H."/>
            <person name="Kim B."/>
            <person name="Kim A.C."/>
            <person name="Lee K.A."/>
            <person name="Yoon J.H."/>
            <person name="Ryu J.H."/>
            <person name="Lee W.J."/>
        </authorList>
    </citation>
    <scope>NUCLEOTIDE SEQUENCE [LARGE SCALE GENOMIC DNA]</scope>
    <source>
        <strain evidence="6 7">DM001</strain>
    </source>
</reference>
<evidence type="ECO:0000256" key="2">
    <source>
        <dbReference type="ARBA" id="ARBA00022723"/>
    </source>
</evidence>
<evidence type="ECO:0000313" key="7">
    <source>
        <dbReference type="Proteomes" id="UP000018454"/>
    </source>
</evidence>
<dbReference type="EMBL" id="AEUP01000030">
    <property type="protein sequence ID" value="EGE47302.1"/>
    <property type="molecule type" value="Genomic_DNA"/>
</dbReference>
<evidence type="ECO:0000256" key="3">
    <source>
        <dbReference type="ARBA" id="ARBA00023004"/>
    </source>
</evidence>
<organism evidence="6 7">
    <name type="scientific">Acetobacter pomorum DM001</name>
    <dbReference type="NCBI Taxonomy" id="945681"/>
    <lineage>
        <taxon>Bacteria</taxon>
        <taxon>Pseudomonadati</taxon>
        <taxon>Pseudomonadota</taxon>
        <taxon>Alphaproteobacteria</taxon>
        <taxon>Acetobacterales</taxon>
        <taxon>Acetobacteraceae</taxon>
        <taxon>Acetobacter</taxon>
    </lineage>
</organism>
<dbReference type="Proteomes" id="UP000018454">
    <property type="component" value="Unassembled WGS sequence"/>
</dbReference>
<evidence type="ECO:0000256" key="1">
    <source>
        <dbReference type="ARBA" id="ARBA00022617"/>
    </source>
</evidence>
<evidence type="ECO:0000256" key="4">
    <source>
        <dbReference type="PROSITE-ProRule" id="PRU00433"/>
    </source>
</evidence>
<keyword evidence="2 4" id="KW-0479">Metal-binding</keyword>
<keyword evidence="1 4" id="KW-0349">Heme</keyword>
<protein>
    <submittedName>
        <fullName evidence="6">Cytochrome C</fullName>
    </submittedName>
</protein>
<dbReference type="GO" id="GO:0020037">
    <property type="term" value="F:heme binding"/>
    <property type="evidence" value="ECO:0007669"/>
    <property type="project" value="InterPro"/>
</dbReference>
<dbReference type="SUPFAM" id="SSF46626">
    <property type="entry name" value="Cytochrome c"/>
    <property type="match status" value="1"/>
</dbReference>
<dbReference type="Gene3D" id="1.10.760.10">
    <property type="entry name" value="Cytochrome c-like domain"/>
    <property type="match status" value="1"/>
</dbReference>
<dbReference type="Pfam" id="PF13442">
    <property type="entry name" value="Cytochrome_CBB3"/>
    <property type="match status" value="1"/>
</dbReference>
<evidence type="ECO:0000313" key="6">
    <source>
        <dbReference type="EMBL" id="EGE47302.1"/>
    </source>
</evidence>
<comment type="caution">
    <text evidence="6">The sequence shown here is derived from an EMBL/GenBank/DDBJ whole genome shotgun (WGS) entry which is preliminary data.</text>
</comment>
<evidence type="ECO:0000259" key="5">
    <source>
        <dbReference type="PROSITE" id="PS51007"/>
    </source>
</evidence>
<gene>
    <name evidence="6" type="ORF">APO_1987</name>
</gene>
<dbReference type="InterPro" id="IPR009056">
    <property type="entry name" value="Cyt_c-like_dom"/>
</dbReference>
<feature type="domain" description="Cytochrome c" evidence="5">
    <location>
        <begin position="71"/>
        <end position="149"/>
    </location>
</feature>